<name>A0A1Y3EJW7_9BILA</name>
<comment type="caution">
    <text evidence="1">The sequence shown here is derived from an EMBL/GenBank/DDBJ whole genome shotgun (WGS) entry which is preliminary data.</text>
</comment>
<gene>
    <name evidence="1" type="ORF">D917_01915</name>
</gene>
<evidence type="ECO:0000313" key="2">
    <source>
        <dbReference type="Proteomes" id="UP000243006"/>
    </source>
</evidence>
<sequence>MLYAICSARLSSAAVLELYAQRVNRRPHALNCQPEMSSLLARRSLNTKAALLRATQCFENAYADDVATINRNNSIDKEAKIFSWKFVTNHLMPFTVAFSRIYRRT</sequence>
<protein>
    <submittedName>
        <fullName evidence="1">Uncharacterized protein</fullName>
    </submittedName>
</protein>
<dbReference type="AlphaFoldDB" id="A0A1Y3EJW7"/>
<organism evidence="1 2">
    <name type="scientific">Trichinella nativa</name>
    <dbReference type="NCBI Taxonomy" id="6335"/>
    <lineage>
        <taxon>Eukaryota</taxon>
        <taxon>Metazoa</taxon>
        <taxon>Ecdysozoa</taxon>
        <taxon>Nematoda</taxon>
        <taxon>Enoplea</taxon>
        <taxon>Dorylaimia</taxon>
        <taxon>Trichinellida</taxon>
        <taxon>Trichinellidae</taxon>
        <taxon>Trichinella</taxon>
    </lineage>
</organism>
<evidence type="ECO:0000313" key="1">
    <source>
        <dbReference type="EMBL" id="OUC45361.1"/>
    </source>
</evidence>
<proteinExistence type="predicted"/>
<accession>A0A1Y3EJW7</accession>
<dbReference type="EMBL" id="LVZM01009833">
    <property type="protein sequence ID" value="OUC45361.1"/>
    <property type="molecule type" value="Genomic_DNA"/>
</dbReference>
<dbReference type="Proteomes" id="UP000243006">
    <property type="component" value="Unassembled WGS sequence"/>
</dbReference>
<reference evidence="1 2" key="1">
    <citation type="submission" date="2015-04" db="EMBL/GenBank/DDBJ databases">
        <title>Draft genome of the roundworm Trichinella nativa.</title>
        <authorList>
            <person name="Mitreva M."/>
        </authorList>
    </citation>
    <scope>NUCLEOTIDE SEQUENCE [LARGE SCALE GENOMIC DNA]</scope>
    <source>
        <strain evidence="1 2">ISS45</strain>
    </source>
</reference>